<dbReference type="Proteomes" id="UP000007110">
    <property type="component" value="Unassembled WGS sequence"/>
</dbReference>
<keyword evidence="3" id="KW-1185">Reference proteome</keyword>
<feature type="compositionally biased region" description="Acidic residues" evidence="1">
    <location>
        <begin position="193"/>
        <end position="215"/>
    </location>
</feature>
<dbReference type="EnsemblMetazoa" id="XM_030997418">
    <property type="protein sequence ID" value="XP_030853278"/>
    <property type="gene ID" value="LOC100891491"/>
</dbReference>
<reference evidence="3" key="1">
    <citation type="submission" date="2015-02" db="EMBL/GenBank/DDBJ databases">
        <title>Genome sequencing for Strongylocentrotus purpuratus.</title>
        <authorList>
            <person name="Murali S."/>
            <person name="Liu Y."/>
            <person name="Vee V."/>
            <person name="English A."/>
            <person name="Wang M."/>
            <person name="Skinner E."/>
            <person name="Han Y."/>
            <person name="Muzny D.M."/>
            <person name="Worley K.C."/>
            <person name="Gibbs R.A."/>
        </authorList>
    </citation>
    <scope>NUCLEOTIDE SEQUENCE</scope>
</reference>
<evidence type="ECO:0000313" key="2">
    <source>
        <dbReference type="EnsemblMetazoa" id="XP_030853278"/>
    </source>
</evidence>
<dbReference type="GeneID" id="100891491"/>
<evidence type="ECO:0000256" key="1">
    <source>
        <dbReference type="SAM" id="MobiDB-lite"/>
    </source>
</evidence>
<dbReference type="PANTHER" id="PTHR31751">
    <property type="entry name" value="SI:CH211-108C17.2-RELATED-RELATED"/>
    <property type="match status" value="1"/>
</dbReference>
<proteinExistence type="predicted"/>
<protein>
    <submittedName>
        <fullName evidence="2">Uncharacterized protein</fullName>
    </submittedName>
</protein>
<dbReference type="PANTHER" id="PTHR31751:SF7">
    <property type="entry name" value="THAP-TYPE DOMAIN-CONTAINING PROTEIN"/>
    <property type="match status" value="1"/>
</dbReference>
<organism evidence="2 3">
    <name type="scientific">Strongylocentrotus purpuratus</name>
    <name type="common">Purple sea urchin</name>
    <dbReference type="NCBI Taxonomy" id="7668"/>
    <lineage>
        <taxon>Eukaryota</taxon>
        <taxon>Metazoa</taxon>
        <taxon>Echinodermata</taxon>
        <taxon>Eleutherozoa</taxon>
        <taxon>Echinozoa</taxon>
        <taxon>Echinoidea</taxon>
        <taxon>Euechinoidea</taxon>
        <taxon>Echinacea</taxon>
        <taxon>Camarodonta</taxon>
        <taxon>Echinidea</taxon>
        <taxon>Strongylocentrotidae</taxon>
        <taxon>Strongylocentrotus</taxon>
    </lineage>
</organism>
<dbReference type="RefSeq" id="XP_030853278.1">
    <property type="nucleotide sequence ID" value="XM_030997418.1"/>
</dbReference>
<feature type="compositionally biased region" description="Low complexity" evidence="1">
    <location>
        <begin position="95"/>
        <end position="110"/>
    </location>
</feature>
<dbReference type="AlphaFoldDB" id="A0A7M7PPT9"/>
<sequence>MSDSEPELPGGCGGAYGVEEPQPQAQWKRYGDSRRRANAAYEEREKGLSCRRSCRKRVVLSEETFRRWKRVKENEFDDSTNDEFASSLLDSFLTASTSSATTTSRSRPSAEIPSNSAYVAEMKKLRMQPCSSSTPHHGTDVHYDSSEDVISAPSEVGSSSSCISGIQRVDISEDTWKDNELDISVSYRHGEIAEQEDDDSEFDDDDELDDPDYDPDITIHTGPLPTELDTVGEEEMVMGELPPEAPNEPCGLSTRSGMHCIASPEEAADARLCIASHSALKSLCREARGMCRQCGKMTDINLASSGTSVHVTWVCPDGHSSSWCAQETLRRSHVGDMKLASAVVMTGNNFSKISLLARFMSLNMISNPSFHAYQRKYVAPTVEAKWSEMQDEIWSRHRESPVVVCGDGRNDSPGFCARYLTYILMDHESKDVLDVQIVEKRETANSPAMELVGLKRALNRVEEAGITVEELVTDAHPSIGRFMREKKGTIRHSWDVWHAGKNLGKKVVKAAGKVSTKPLLYWVRHIVFHFWWCAQTCGRSGRSFIAKWRGLTHHVTDKHEWVAGLDGDVIKCAHDELPEREEWLAKGSLAHQALVAVCYDRRFLNNKDRFLTFRHTSTIESLNNHILMYASKRFSFGYRAFKARNYMAVIDYQAHKDRPNKTDEEGNPKHLVRWSKHAGQYVTVGVKVAKTYPYIRQMMTDIFKRRAEDVLPLFSPVELDEHDPRHIRPRLAQLPLPSVNEILERRKSRFSV</sequence>
<accession>A0A7M7PPT9</accession>
<evidence type="ECO:0000313" key="3">
    <source>
        <dbReference type="Proteomes" id="UP000007110"/>
    </source>
</evidence>
<dbReference type="KEGG" id="spu:100891491"/>
<feature type="region of interest" description="Disordered" evidence="1">
    <location>
        <begin position="1"/>
        <end position="33"/>
    </location>
</feature>
<feature type="region of interest" description="Disordered" evidence="1">
    <location>
        <begin position="187"/>
        <end position="216"/>
    </location>
</feature>
<feature type="region of interest" description="Disordered" evidence="1">
    <location>
        <begin position="95"/>
        <end position="114"/>
    </location>
</feature>
<dbReference type="InParanoid" id="A0A7M7PPT9"/>
<reference evidence="2" key="2">
    <citation type="submission" date="2021-01" db="UniProtKB">
        <authorList>
            <consortium name="EnsemblMetazoa"/>
        </authorList>
    </citation>
    <scope>IDENTIFICATION</scope>
</reference>
<name>A0A7M7PPT9_STRPU</name>
<dbReference type="OMA" id="CNHFWHC"/>
<dbReference type="OrthoDB" id="5966201at2759"/>